<dbReference type="NCBIfam" id="TIGR00326">
    <property type="entry name" value="eubact_ribD"/>
    <property type="match status" value="1"/>
</dbReference>
<proteinExistence type="predicted"/>
<dbReference type="PANTHER" id="PTHR11079:SF162">
    <property type="entry name" value="RIBOFLAVIN BIOSYNTHESIS PROTEIN PYRD, CHLOROPLASTIC"/>
    <property type="match status" value="1"/>
</dbReference>
<dbReference type="CDD" id="cd01284">
    <property type="entry name" value="Riboflavin_deaminase-reductase"/>
    <property type="match status" value="1"/>
</dbReference>
<dbReference type="GO" id="GO:0009231">
    <property type="term" value="P:riboflavin biosynthetic process"/>
    <property type="evidence" value="ECO:0007669"/>
    <property type="project" value="UniProtKB-UniPathway"/>
</dbReference>
<gene>
    <name evidence="3" type="primary">ribD</name>
    <name evidence="3" type="ORF">HSUHS5_0566</name>
</gene>
<dbReference type="UniPathway" id="UPA00275"/>
<comment type="caution">
    <text evidence="3">The sequence shown here is derived from an EMBL/GenBank/DDBJ whole genome shotgun (WGS) entry which is preliminary data.</text>
</comment>
<protein>
    <submittedName>
        <fullName evidence="3">Riboflavin-specific deaminase/reductase</fullName>
    </submittedName>
</protein>
<dbReference type="Proteomes" id="UP000054093">
    <property type="component" value="Unassembled WGS sequence"/>
</dbReference>
<evidence type="ECO:0000313" key="4">
    <source>
        <dbReference type="Proteomes" id="UP000054093"/>
    </source>
</evidence>
<dbReference type="EMBL" id="ADHO01000104">
    <property type="protein sequence ID" value="EFX42001.1"/>
    <property type="molecule type" value="Genomic_DNA"/>
</dbReference>
<comment type="pathway">
    <text evidence="1">Cofactor biosynthesis; riboflavin biosynthesis.</text>
</comment>
<dbReference type="InterPro" id="IPR004794">
    <property type="entry name" value="Eubact_RibD"/>
</dbReference>
<dbReference type="Gene3D" id="3.40.430.10">
    <property type="entry name" value="Dihydrofolate Reductase, subunit A"/>
    <property type="match status" value="1"/>
</dbReference>
<dbReference type="InterPro" id="IPR002125">
    <property type="entry name" value="CMP_dCMP_dom"/>
</dbReference>
<sequence>MFSPTLPLLMLTEILMRACIQHAYKSQTLALPNPSVACMILDQHHNILALQDHSQANTPHAEVRALKDAYNKLSPTPFPKEINSKDREQTYQFLSKHHNNLFKDCTLLVTLEPCNHFGKTPPCAALLAQIKPKKVIISCLETHKKAMGGLACLKEAGIEVITGVLEKEGRALLYPFKCLEQKGVFNLFKIALRLNGSFEGKISEELSQIFTHTQRSIANYLIISGQSVRSDRPTLDSRLSAYTKRPPNVAILTRDTTPFDPTIPLFQVEKRQVQICHQVEELPLQQGFNIIEGGWDLFVSLQKHVDMLLIHQNSTLAGSLKSTKMPLKSFTFCHSQLLGPDLLEWFICDSTNH</sequence>
<feature type="domain" description="CMP/dCMP-type deaminase" evidence="2">
    <location>
        <begin position="10"/>
        <end position="160"/>
    </location>
</feature>
<dbReference type="Pfam" id="PF00383">
    <property type="entry name" value="dCMP_cyt_deam_1"/>
    <property type="match status" value="1"/>
</dbReference>
<dbReference type="InterPro" id="IPR024072">
    <property type="entry name" value="DHFR-like_dom_sf"/>
</dbReference>
<accession>E7G3P0</accession>
<dbReference type="PROSITE" id="PS51747">
    <property type="entry name" value="CYT_DCMP_DEAMINASES_2"/>
    <property type="match status" value="1"/>
</dbReference>
<dbReference type="SUPFAM" id="SSF53597">
    <property type="entry name" value="Dihydrofolate reductase-like"/>
    <property type="match status" value="1"/>
</dbReference>
<evidence type="ECO:0000259" key="2">
    <source>
        <dbReference type="PROSITE" id="PS51747"/>
    </source>
</evidence>
<reference evidence="3 4" key="1">
    <citation type="journal article" date="2011" name="Vet. Res.">
        <title>Genome sequence of Helicobacter suis supports its role in gastric pathology.</title>
        <authorList>
            <person name="Vermoote M."/>
            <person name="Vandekerckhove T.T."/>
            <person name="Flahou B."/>
            <person name="Pasmans F."/>
            <person name="Smet A."/>
            <person name="De Groote D."/>
            <person name="Van Criekinge W."/>
            <person name="Ducatelle R."/>
            <person name="Haesebrouck F."/>
        </authorList>
    </citation>
    <scope>NUCLEOTIDE SEQUENCE [LARGE SCALE GENOMIC DNA]</scope>
    <source>
        <strain evidence="3 4">HS5</strain>
    </source>
</reference>
<name>E7G3P0_9HELI</name>
<dbReference type="GO" id="GO:0008835">
    <property type="term" value="F:diaminohydroxyphosphoribosylaminopyrimidine deaminase activity"/>
    <property type="evidence" value="ECO:0007669"/>
    <property type="project" value="InterPro"/>
</dbReference>
<evidence type="ECO:0000313" key="3">
    <source>
        <dbReference type="EMBL" id="EFX42001.1"/>
    </source>
</evidence>
<dbReference type="Gene3D" id="3.40.140.10">
    <property type="entry name" value="Cytidine Deaminase, domain 2"/>
    <property type="match status" value="1"/>
</dbReference>
<organism evidence="3 4">
    <name type="scientific">Helicobacter suis HS5</name>
    <dbReference type="NCBI Taxonomy" id="710394"/>
    <lineage>
        <taxon>Bacteria</taxon>
        <taxon>Pseudomonadati</taxon>
        <taxon>Campylobacterota</taxon>
        <taxon>Epsilonproteobacteria</taxon>
        <taxon>Campylobacterales</taxon>
        <taxon>Helicobacteraceae</taxon>
        <taxon>Helicobacter</taxon>
    </lineage>
</organism>
<dbReference type="AlphaFoldDB" id="E7G3P0"/>
<dbReference type="InterPro" id="IPR016193">
    <property type="entry name" value="Cytidine_deaminase-like"/>
</dbReference>
<dbReference type="PANTHER" id="PTHR11079">
    <property type="entry name" value="CYTOSINE DEAMINASE FAMILY MEMBER"/>
    <property type="match status" value="1"/>
</dbReference>
<dbReference type="SUPFAM" id="SSF53927">
    <property type="entry name" value="Cytidine deaminase-like"/>
    <property type="match status" value="1"/>
</dbReference>
<evidence type="ECO:0000256" key="1">
    <source>
        <dbReference type="ARBA" id="ARBA00005104"/>
    </source>
</evidence>